<dbReference type="PANTHER" id="PTHR34597">
    <property type="entry name" value="SLR1661 PROTEIN"/>
    <property type="match status" value="1"/>
</dbReference>
<evidence type="ECO:0000256" key="7">
    <source>
        <dbReference type="ARBA" id="ARBA00023136"/>
    </source>
</evidence>
<evidence type="ECO:0000256" key="3">
    <source>
        <dbReference type="ARBA" id="ARBA00022448"/>
    </source>
</evidence>
<dbReference type="STRING" id="1094558.ME5_00693"/>
<dbReference type="GO" id="GO:0008320">
    <property type="term" value="F:protein transmembrane transporter activity"/>
    <property type="evidence" value="ECO:0007669"/>
    <property type="project" value="TreeGrafter"/>
</dbReference>
<proteinExistence type="inferred from homology"/>
<dbReference type="Pfam" id="PF17287">
    <property type="entry name" value="POTRA_3"/>
    <property type="match status" value="1"/>
</dbReference>
<evidence type="ECO:0000256" key="4">
    <source>
        <dbReference type="ARBA" id="ARBA00022452"/>
    </source>
</evidence>
<dbReference type="Gene3D" id="2.40.160.50">
    <property type="entry name" value="membrane protein fhac: a member of the omp85/tpsb transporter family"/>
    <property type="match status" value="1"/>
</dbReference>
<keyword evidence="5" id="KW-0812">Transmembrane</keyword>
<dbReference type="InterPro" id="IPR005565">
    <property type="entry name" value="Hemolysn_activator_HlyB_C"/>
</dbReference>
<keyword evidence="7" id="KW-0472">Membrane</keyword>
<comment type="similarity">
    <text evidence="2">Belongs to the TPS (TC 1.B.20) family.</text>
</comment>
<dbReference type="Pfam" id="PF03865">
    <property type="entry name" value="ShlB"/>
    <property type="match status" value="1"/>
</dbReference>
<dbReference type="InterPro" id="IPR051544">
    <property type="entry name" value="TPS_OM_transporter"/>
</dbReference>
<dbReference type="GO" id="GO:0009279">
    <property type="term" value="C:cell outer membrane"/>
    <property type="evidence" value="ECO:0007669"/>
    <property type="project" value="UniProtKB-SubCell"/>
</dbReference>
<keyword evidence="8" id="KW-0998">Cell outer membrane</keyword>
<dbReference type="AlphaFoldDB" id="J1JYW5"/>
<dbReference type="InterPro" id="IPR013686">
    <property type="entry name" value="Polypept-transport_assoc_ShlB"/>
</dbReference>
<dbReference type="Pfam" id="PF08479">
    <property type="entry name" value="POTRA_2"/>
    <property type="match status" value="1"/>
</dbReference>
<feature type="domain" description="POTRA" evidence="10">
    <location>
        <begin position="79"/>
        <end position="155"/>
    </location>
</feature>
<gene>
    <name evidence="11" type="ORF">ME5_00693</name>
</gene>
<dbReference type="Gene3D" id="3.10.20.310">
    <property type="entry name" value="membrane protein fhac"/>
    <property type="match status" value="1"/>
</dbReference>
<dbReference type="Proteomes" id="UP000008952">
    <property type="component" value="Unassembled WGS sequence"/>
</dbReference>
<keyword evidence="4" id="KW-1134">Transmembrane beta strand</keyword>
<evidence type="ECO:0000256" key="2">
    <source>
        <dbReference type="ARBA" id="ARBA00009055"/>
    </source>
</evidence>
<feature type="signal peptide" evidence="9">
    <location>
        <begin position="1"/>
        <end position="26"/>
    </location>
</feature>
<dbReference type="GO" id="GO:0046819">
    <property type="term" value="P:protein secretion by the type V secretion system"/>
    <property type="evidence" value="ECO:0007669"/>
    <property type="project" value="TreeGrafter"/>
</dbReference>
<evidence type="ECO:0000313" key="11">
    <source>
        <dbReference type="EMBL" id="EJF90292.1"/>
    </source>
</evidence>
<dbReference type="RefSeq" id="WP_008038463.1">
    <property type="nucleotide sequence ID" value="NZ_JH725147.1"/>
</dbReference>
<accession>J1JYW5</accession>
<dbReference type="GO" id="GO:0098046">
    <property type="term" value="C:type V protein secretion system complex"/>
    <property type="evidence" value="ECO:0007669"/>
    <property type="project" value="TreeGrafter"/>
</dbReference>
<dbReference type="PANTHER" id="PTHR34597:SF3">
    <property type="entry name" value="OUTER MEMBRANE TRANSPORTER CDIB"/>
    <property type="match status" value="1"/>
</dbReference>
<dbReference type="EMBL" id="AIMB01000007">
    <property type="protein sequence ID" value="EJF90292.1"/>
    <property type="molecule type" value="Genomic_DNA"/>
</dbReference>
<dbReference type="HOGENOM" id="CLU_020581_4_0_5"/>
<dbReference type="InterPro" id="IPR027282">
    <property type="entry name" value="TPS"/>
</dbReference>
<evidence type="ECO:0000256" key="1">
    <source>
        <dbReference type="ARBA" id="ARBA00004442"/>
    </source>
</evidence>
<comment type="subcellular location">
    <subcellularLocation>
        <location evidence="1">Cell outer membrane</location>
    </subcellularLocation>
</comment>
<dbReference type="OrthoDB" id="290122at2"/>
<organism evidence="11 12">
    <name type="scientific">Bartonella tamiae Th239</name>
    <dbReference type="NCBI Taxonomy" id="1094558"/>
    <lineage>
        <taxon>Bacteria</taxon>
        <taxon>Pseudomonadati</taxon>
        <taxon>Pseudomonadota</taxon>
        <taxon>Alphaproteobacteria</taxon>
        <taxon>Hyphomicrobiales</taxon>
        <taxon>Bartonellaceae</taxon>
        <taxon>Bartonella</taxon>
    </lineage>
</organism>
<reference evidence="11 12" key="1">
    <citation type="submission" date="2012-03" db="EMBL/GenBank/DDBJ databases">
        <title>The Genome Sequence of Bartonella tamiae Th239.</title>
        <authorList>
            <consortium name="The Broad Institute Genome Sequencing Platform"/>
            <consortium name="The Broad Institute Genome Sequencing Center for Infectious Disease"/>
            <person name="Feldgarden M."/>
            <person name="Kirby J."/>
            <person name="Kosoy M."/>
            <person name="Birtles R."/>
            <person name="Probert W.S."/>
            <person name="Chiaraviglio L."/>
            <person name="Young S.K."/>
            <person name="Zeng Q."/>
            <person name="Gargeya S."/>
            <person name="Fitzgerald M."/>
            <person name="Haas B."/>
            <person name="Abouelleil A."/>
            <person name="Alvarado L."/>
            <person name="Arachchi H.M."/>
            <person name="Berlin A."/>
            <person name="Chapman S.B."/>
            <person name="Gearin G."/>
            <person name="Goldberg J."/>
            <person name="Griggs A."/>
            <person name="Gujja S."/>
            <person name="Hansen M."/>
            <person name="Heiman D."/>
            <person name="Howarth C."/>
            <person name="Larimer J."/>
            <person name="Lui A."/>
            <person name="MacDonald P.J.P."/>
            <person name="McCowen C."/>
            <person name="Montmayeur A."/>
            <person name="Murphy C."/>
            <person name="Neiman D."/>
            <person name="Pearson M."/>
            <person name="Priest M."/>
            <person name="Roberts A."/>
            <person name="Saif S."/>
            <person name="Shea T."/>
            <person name="Sisk P."/>
            <person name="Stolte C."/>
            <person name="Sykes S."/>
            <person name="Wortman J."/>
            <person name="Nusbaum C."/>
            <person name="Birren B."/>
        </authorList>
    </citation>
    <scope>NUCLEOTIDE SEQUENCE [LARGE SCALE GENOMIC DNA]</scope>
    <source>
        <strain evidence="11 12">Th239</strain>
    </source>
</reference>
<comment type="caution">
    <text evidence="11">The sequence shown here is derived from an EMBL/GenBank/DDBJ whole genome shotgun (WGS) entry which is preliminary data.</text>
</comment>
<dbReference type="InterPro" id="IPR035251">
    <property type="entry name" value="ShlB_POTRA"/>
</dbReference>
<protein>
    <recommendedName>
        <fullName evidence="10">POTRA domain-containing protein</fullName>
    </recommendedName>
</protein>
<evidence type="ECO:0000256" key="6">
    <source>
        <dbReference type="ARBA" id="ARBA00022927"/>
    </source>
</evidence>
<dbReference type="InterPro" id="IPR034746">
    <property type="entry name" value="POTRA"/>
</dbReference>
<name>J1JYW5_9HYPH</name>
<sequence>MKYPSRFMTYKSFPVFLMMLSLLGTASLSYGQSPADDFARRQAEQQKKQQIDQLRHFTPNAGPSPQLKQPLIPDDGTCFTINHVVVESATKLSSRTISSITSPYDNKCIGLSDIQALMKALTDAYLSKGYVTARVYIPEQDIKTSKILRLLVQEGKLSSLYYNGKPTSLYDGVMLSAFPGILGKVLNMRDVEQGLDQMNRLASNNAKSEMLPGGNDGSTILNITNQRDKPWQVNLSHDNLGQQSTGYARYNAGLTLDNILKINDIWNFSYQRTDKDYWKQSPQDRHSNSYSGSVSIPHGYWTFNISGYFYNYHSIVQGQYEPMKTSGDSRELRGGASRIIHRDGNSLTTLNMGLAYKSTNNFLLGNKIEVGSRQYTVGNLGLSHSRQMLKGTWTFDVSYLQGLNAFGAVKKHEPAAGDADPEFSKFTATISVMTPFKIGKQNFILSNLLVGQYSPDQLFGAEQISIGSYSNVRGARESLIYGNNGFFTRNDIIWRTVPWTKNATLASTLGEFRPYFGLDYGQVFAQAKYRFEDNNLASWTVGAKLSGGKFSLDGGYSEIFSTTVKKDKGGMGFISVSMNF</sequence>
<dbReference type="PATRIC" id="fig|1094558.3.peg.756"/>
<evidence type="ECO:0000256" key="9">
    <source>
        <dbReference type="SAM" id="SignalP"/>
    </source>
</evidence>
<feature type="chain" id="PRO_5003744418" description="POTRA domain-containing protein" evidence="9">
    <location>
        <begin position="27"/>
        <end position="580"/>
    </location>
</feature>
<keyword evidence="3" id="KW-0813">Transport</keyword>
<dbReference type="PIRSF" id="PIRSF029745">
    <property type="entry name" value="FhaC"/>
    <property type="match status" value="1"/>
</dbReference>
<dbReference type="eggNOG" id="COG2831">
    <property type="taxonomic scope" value="Bacteria"/>
</dbReference>
<dbReference type="PROSITE" id="PS51779">
    <property type="entry name" value="POTRA"/>
    <property type="match status" value="1"/>
</dbReference>
<evidence type="ECO:0000256" key="8">
    <source>
        <dbReference type="ARBA" id="ARBA00023237"/>
    </source>
</evidence>
<evidence type="ECO:0000259" key="10">
    <source>
        <dbReference type="PROSITE" id="PS51779"/>
    </source>
</evidence>
<keyword evidence="6" id="KW-0653">Protein transport</keyword>
<evidence type="ECO:0000256" key="5">
    <source>
        <dbReference type="ARBA" id="ARBA00022692"/>
    </source>
</evidence>
<evidence type="ECO:0000313" key="12">
    <source>
        <dbReference type="Proteomes" id="UP000008952"/>
    </source>
</evidence>
<keyword evidence="9" id="KW-0732">Signal</keyword>
<keyword evidence="12" id="KW-1185">Reference proteome</keyword>